<accession>A0A1V4SY53</accession>
<organism evidence="3 4">
    <name type="scientific">Clostridium thermobutyricum DSM 4928</name>
    <dbReference type="NCBI Taxonomy" id="1121339"/>
    <lineage>
        <taxon>Bacteria</taxon>
        <taxon>Bacillati</taxon>
        <taxon>Bacillota</taxon>
        <taxon>Clostridia</taxon>
        <taxon>Eubacteriales</taxon>
        <taxon>Clostridiaceae</taxon>
        <taxon>Clostridium</taxon>
    </lineage>
</organism>
<gene>
    <name evidence="3" type="ORF">CLTHE_08050</name>
</gene>
<keyword evidence="2" id="KW-0472">Membrane</keyword>
<comment type="caution">
    <text evidence="3">The sequence shown here is derived from an EMBL/GenBank/DDBJ whole genome shotgun (WGS) entry which is preliminary data.</text>
</comment>
<proteinExistence type="predicted"/>
<dbReference type="EMBL" id="LTAY01000026">
    <property type="protein sequence ID" value="OPX49058.1"/>
    <property type="molecule type" value="Genomic_DNA"/>
</dbReference>
<feature type="transmembrane region" description="Helical" evidence="2">
    <location>
        <begin position="5"/>
        <end position="23"/>
    </location>
</feature>
<name>A0A1V4SY53_9CLOT</name>
<sequence>MKKILVFMIFIMTSLTMYFLVWWQPTEKNNQVINTSNVIETDNNMKDNTNVEKELDDSKKEQDKIEKDLKKEEAKKIEEESKKAEEEIAKKLEEEKENNKLIVKKINENMSIEDKKNVDKLLNGLSTIDLMKIEEGILSGDLNSVKALISERLLLEDSKLFFEIIGRYK</sequence>
<feature type="compositionally biased region" description="Basic and acidic residues" evidence="1">
    <location>
        <begin position="43"/>
        <end position="64"/>
    </location>
</feature>
<evidence type="ECO:0000313" key="4">
    <source>
        <dbReference type="Proteomes" id="UP000191448"/>
    </source>
</evidence>
<evidence type="ECO:0000256" key="1">
    <source>
        <dbReference type="SAM" id="MobiDB-lite"/>
    </source>
</evidence>
<keyword evidence="2" id="KW-0812">Transmembrane</keyword>
<keyword evidence="2" id="KW-1133">Transmembrane helix</keyword>
<feature type="region of interest" description="Disordered" evidence="1">
    <location>
        <begin position="42"/>
        <end position="64"/>
    </location>
</feature>
<dbReference type="AlphaFoldDB" id="A0A1V4SY53"/>
<dbReference type="RefSeq" id="WP_080022110.1">
    <property type="nucleotide sequence ID" value="NZ_LTAY01000026.1"/>
</dbReference>
<evidence type="ECO:0000313" key="3">
    <source>
        <dbReference type="EMBL" id="OPX49058.1"/>
    </source>
</evidence>
<dbReference type="Proteomes" id="UP000191448">
    <property type="component" value="Unassembled WGS sequence"/>
</dbReference>
<reference evidence="3 4" key="1">
    <citation type="submission" date="2016-02" db="EMBL/GenBank/DDBJ databases">
        <title>Genome sequence of Clostridium thermobutyricum DSM 4928.</title>
        <authorList>
            <person name="Poehlein A."/>
            <person name="Daniel R."/>
        </authorList>
    </citation>
    <scope>NUCLEOTIDE SEQUENCE [LARGE SCALE GENOMIC DNA]</scope>
    <source>
        <strain evidence="3 4">DSM 4928</strain>
    </source>
</reference>
<protein>
    <submittedName>
        <fullName evidence="3">Uncharacterized protein</fullName>
    </submittedName>
</protein>
<evidence type="ECO:0000256" key="2">
    <source>
        <dbReference type="SAM" id="Phobius"/>
    </source>
</evidence>